<dbReference type="Gene3D" id="3.30.1280.10">
    <property type="entry name" value="Phosphoribosylformylglycinamidine synthase subunit PurS"/>
    <property type="match status" value="1"/>
</dbReference>
<dbReference type="InterPro" id="IPR010918">
    <property type="entry name" value="PurM-like_C_dom"/>
</dbReference>
<feature type="active site" description="Proton acceptor" evidence="8">
    <location>
        <position position="335"/>
    </location>
</feature>
<dbReference type="InterPro" id="IPR036604">
    <property type="entry name" value="PurS-like_sf"/>
</dbReference>
<feature type="binding site" evidence="8">
    <location>
        <position position="527"/>
    </location>
    <ligand>
        <name>Mg(2+)</name>
        <dbReference type="ChEBI" id="CHEBI:18420"/>
        <label>2</label>
    </ligand>
</feature>
<comment type="catalytic activity">
    <reaction evidence="8">
        <text>N(2)-formyl-N(1)-(5-phospho-beta-D-ribosyl)glycinamide + L-glutamine + ATP + H2O = 2-formamido-N(1)-(5-O-phospho-beta-D-ribosyl)acetamidine + L-glutamate + ADP + phosphate + H(+)</text>
        <dbReference type="Rhea" id="RHEA:17129"/>
        <dbReference type="ChEBI" id="CHEBI:15377"/>
        <dbReference type="ChEBI" id="CHEBI:15378"/>
        <dbReference type="ChEBI" id="CHEBI:29985"/>
        <dbReference type="ChEBI" id="CHEBI:30616"/>
        <dbReference type="ChEBI" id="CHEBI:43474"/>
        <dbReference type="ChEBI" id="CHEBI:58359"/>
        <dbReference type="ChEBI" id="CHEBI:147286"/>
        <dbReference type="ChEBI" id="CHEBI:147287"/>
        <dbReference type="ChEBI" id="CHEBI:456216"/>
        <dbReference type="EC" id="6.3.5.3"/>
    </reaction>
</comment>
<feature type="domain" description="PurM-like C-terminal" evidence="11">
    <location>
        <begin position="864"/>
        <end position="1013"/>
    </location>
</feature>
<evidence type="ECO:0000259" key="12">
    <source>
        <dbReference type="Pfam" id="PF18072"/>
    </source>
</evidence>
<comment type="caution">
    <text evidence="13">The sequence shown here is derived from an EMBL/GenBank/DDBJ whole genome shotgun (WGS) entry which is preliminary data.</text>
</comment>
<comment type="subcellular location">
    <subcellularLocation>
        <location evidence="8">Cytoplasm</location>
    </subcellularLocation>
</comment>
<evidence type="ECO:0000259" key="10">
    <source>
        <dbReference type="Pfam" id="PF00586"/>
    </source>
</evidence>
<feature type="domain" description="PurM-like C-terminal" evidence="11">
    <location>
        <begin position="450"/>
        <end position="605"/>
    </location>
</feature>
<feature type="active site" evidence="8">
    <location>
        <position position="243"/>
    </location>
</feature>
<dbReference type="AlphaFoldDB" id="A0A7X0LJF4"/>
<dbReference type="UniPathway" id="UPA00074">
    <property type="reaction ID" value="UER00128"/>
</dbReference>
<dbReference type="Gene3D" id="3.90.650.10">
    <property type="entry name" value="PurM-like C-terminal domain"/>
    <property type="match status" value="2"/>
</dbReference>
<feature type="domain" description="PurM-like N-terminal" evidence="10">
    <location>
        <begin position="752"/>
        <end position="829"/>
    </location>
</feature>
<dbReference type="GO" id="GO:0005737">
    <property type="term" value="C:cytoplasm"/>
    <property type="evidence" value="ECO:0007669"/>
    <property type="project" value="UniProtKB-SubCell"/>
</dbReference>
<keyword evidence="14" id="KW-1185">Reference proteome</keyword>
<feature type="binding site" evidence="8">
    <location>
        <position position="820"/>
    </location>
    <ligand>
        <name>ATP</name>
        <dbReference type="ChEBI" id="CHEBI:30616"/>
    </ligand>
</feature>
<feature type="binding site" evidence="8">
    <location>
        <position position="356"/>
    </location>
    <ligand>
        <name>substrate</name>
    </ligand>
</feature>
<dbReference type="InterPro" id="IPR010074">
    <property type="entry name" value="PRibForGlyAmidine_synth_PurL"/>
</dbReference>
<dbReference type="Pfam" id="PF02700">
    <property type="entry name" value="PurS"/>
    <property type="match status" value="1"/>
</dbReference>
<evidence type="ECO:0000256" key="1">
    <source>
        <dbReference type="ARBA" id="ARBA00022490"/>
    </source>
</evidence>
<evidence type="ECO:0000256" key="4">
    <source>
        <dbReference type="ARBA" id="ARBA00022741"/>
    </source>
</evidence>
<sequence>MTALDHAVSPATRRVLRVEIRPKPGEIDAHGHATLGLAQTHLGPAVTAAHTTAVFLIEAPLTDEQSQQVAGELLSDPVNQVAVIGAEDAAPGSAVAEVHYLPGVMDPVAESTQDAIREMLPSLGKDEVQVRTGTRFDFETSSPIDDAKLRAFAESQLANTVVQSVHLEHYHPAEFVHGTPYDFNLTHIPIRDLDDAALEVMSREAHLFLSLDEMREIQNYYRDAGREPTDVELETLAQTWSEHCVHKTLKSTVSYTGSSESLDIFRGKAGHEVNDDGTVTIHNLLKTTVAAATFDLKDKWKGTDREDWLVSVFDDNAGIVKFDDTDGVAIKVETHNHPSALEPYGGAATGIGGCIRDIMGTGLAAKPIANTDTFCVAFPDADPEDLPNGVIHPKRTLQRVVDGVRDYGNRMGIPTVNGAVYFHDDFVANPLVYAGCVGIIPLDKCFGTAQPGDRIIILGGATGRDGIHGATFSSAELTDTHADEFSHAVQIGNAITEKKTLDVILQARDYVDPQTNEARCLFTAISDCGAGGFSSAVGEMAEKVGAKVTLDTAPTKYDGLTYTEVWISEAQERMPLAVPAENVEALRQLAEAEDVPFCDLGEFGYEEDGVPTLQLTWHGQEVGKLAMPFMHDGIPTPTRQATWPAATSDESAVNSDEWKGNASAALGTVHSSLVTLLSHPNLASKHWIIRQYDHEVQAGSVVKPLVGPGQDGPSDGAVLRPKLDSNKGVSLSNGLAPYLSEKATADGTATDGDSYWATLAALDEAVRNAVCVGADPRHLAILDNFCWPRCDDPAQLGSLVRAAEACYDGAMAYETPFVSGKDSLSNQFTTEDGKLITIPPTMLISAMGMVDDITKARTMDAKAAGNALLVVGNTTPNLGGSHLAACGLAPATADRRIPRVDLEAGPKHAAAVAALIDQRLVASAHDCSEGGLLPAAAEMAFAGRIGLDLDLTNLPAASGTELDLTAKCFAETPSRYLLEIEPGKLDAAIKSLRDAGIPFAQVGTFTNHDDLTLRTADQGQLFAASLDELREAWLKPLDW</sequence>
<evidence type="ECO:0000256" key="8">
    <source>
        <dbReference type="HAMAP-Rule" id="MF_00420"/>
    </source>
</evidence>
<dbReference type="Pfam" id="PF00586">
    <property type="entry name" value="AIRS"/>
    <property type="match status" value="2"/>
</dbReference>
<comment type="pathway">
    <text evidence="8">Purine metabolism; IMP biosynthesis via de novo pathway; 5-amino-1-(5-phospho-D-ribosyl)imidazole from N(2)-formyl-N(1)-(5-phospho-D-ribosyl)glycinamide: step 1/2.</text>
</comment>
<dbReference type="RefSeq" id="WP_184675796.1">
    <property type="nucleotide sequence ID" value="NZ_JACHGY010000001.1"/>
</dbReference>
<dbReference type="InterPro" id="IPR041609">
    <property type="entry name" value="PurL_linker"/>
</dbReference>
<dbReference type="EMBL" id="JACHGY010000001">
    <property type="protein sequence ID" value="MBB6428551.1"/>
    <property type="molecule type" value="Genomic_DNA"/>
</dbReference>
<evidence type="ECO:0000313" key="13">
    <source>
        <dbReference type="EMBL" id="MBB6428551.1"/>
    </source>
</evidence>
<dbReference type="GO" id="GO:0005524">
    <property type="term" value="F:ATP binding"/>
    <property type="evidence" value="ECO:0007669"/>
    <property type="project" value="UniProtKB-UniRule"/>
</dbReference>
<organism evidence="13 14">
    <name type="scientific">Algisphaera agarilytica</name>
    <dbReference type="NCBI Taxonomy" id="1385975"/>
    <lineage>
        <taxon>Bacteria</taxon>
        <taxon>Pseudomonadati</taxon>
        <taxon>Planctomycetota</taxon>
        <taxon>Phycisphaerae</taxon>
        <taxon>Phycisphaerales</taxon>
        <taxon>Phycisphaeraceae</taxon>
        <taxon>Algisphaera</taxon>
    </lineage>
</organism>
<dbReference type="Gene3D" id="1.10.8.750">
    <property type="entry name" value="Phosphoribosylformylglycinamidine synthase, linker domain"/>
    <property type="match status" value="1"/>
</dbReference>
<evidence type="ECO:0000256" key="2">
    <source>
        <dbReference type="ARBA" id="ARBA00022598"/>
    </source>
</evidence>
<dbReference type="InterPro" id="IPR036921">
    <property type="entry name" value="PurM-like_N_sf"/>
</dbReference>
<feature type="domain" description="Phosphoribosylformylglycinamidine synthase linker" evidence="12">
    <location>
        <begin position="199"/>
        <end position="247"/>
    </location>
</feature>
<accession>A0A7X0LJF4</accession>
<evidence type="ECO:0000256" key="6">
    <source>
        <dbReference type="ARBA" id="ARBA00022840"/>
    </source>
</evidence>
<keyword evidence="5 8" id="KW-0658">Purine biosynthesis</keyword>
<dbReference type="Pfam" id="PF02769">
    <property type="entry name" value="AIRS_C"/>
    <property type="match status" value="2"/>
</dbReference>
<comment type="subunit">
    <text evidence="8">Monomer. Part of the FGAM synthase complex composed of 1 PurL, 1 PurQ and 2 PurS subunits.</text>
</comment>
<dbReference type="InterPro" id="IPR016188">
    <property type="entry name" value="PurM-like_N"/>
</dbReference>
<dbReference type="GO" id="GO:0006189">
    <property type="term" value="P:'de novo' IMP biosynthetic process"/>
    <property type="evidence" value="ECO:0007669"/>
    <property type="project" value="UniProtKB-UniRule"/>
</dbReference>
<dbReference type="HAMAP" id="MF_00420">
    <property type="entry name" value="PurL_2"/>
    <property type="match status" value="1"/>
</dbReference>
<feature type="region of interest" description="Disordered" evidence="9">
    <location>
        <begin position="705"/>
        <end position="725"/>
    </location>
</feature>
<dbReference type="Pfam" id="PF18072">
    <property type="entry name" value="FGAR-AT_linker"/>
    <property type="match status" value="1"/>
</dbReference>
<feature type="binding site" evidence="8">
    <location>
        <position position="357"/>
    </location>
    <ligand>
        <name>Mg(2+)</name>
        <dbReference type="ChEBI" id="CHEBI:18420"/>
        <label>2</label>
    </ligand>
</feature>
<dbReference type="InterPro" id="IPR036676">
    <property type="entry name" value="PurM-like_C_sf"/>
</dbReference>
<name>A0A7X0LJF4_9BACT</name>
<dbReference type="SUPFAM" id="SSF56042">
    <property type="entry name" value="PurM C-terminal domain-like"/>
    <property type="match status" value="2"/>
</dbReference>
<evidence type="ECO:0000313" key="14">
    <source>
        <dbReference type="Proteomes" id="UP000541810"/>
    </source>
</evidence>
<evidence type="ECO:0000256" key="7">
    <source>
        <dbReference type="ARBA" id="ARBA00022842"/>
    </source>
</evidence>
<feature type="binding site" evidence="8">
    <location>
        <position position="490"/>
    </location>
    <ligand>
        <name>substrate</name>
    </ligand>
</feature>
<keyword evidence="4 8" id="KW-0547">Nucleotide-binding</keyword>
<dbReference type="PANTHER" id="PTHR43555:SF1">
    <property type="entry name" value="PHOSPHORIBOSYLFORMYLGLYCINAMIDINE SYNTHASE SUBUNIT PURL"/>
    <property type="match status" value="1"/>
</dbReference>
<feature type="binding site" evidence="8">
    <location>
        <position position="333"/>
    </location>
    <ligand>
        <name>Mg(2+)</name>
        <dbReference type="ChEBI" id="CHEBI:18420"/>
        <label>1</label>
    </ligand>
</feature>
<dbReference type="GO" id="GO:0004642">
    <property type="term" value="F:phosphoribosylformylglycinamidine synthase activity"/>
    <property type="evidence" value="ECO:0007669"/>
    <property type="project" value="UniProtKB-UniRule"/>
</dbReference>
<evidence type="ECO:0000256" key="9">
    <source>
        <dbReference type="SAM" id="MobiDB-lite"/>
    </source>
</evidence>
<keyword evidence="1 8" id="KW-0963">Cytoplasm</keyword>
<comment type="caution">
    <text evidence="8">Lacks conserved residue(s) required for the propagation of feature annotation.</text>
</comment>
<dbReference type="EC" id="6.3.5.3" evidence="8"/>
<dbReference type="InterPro" id="IPR003850">
    <property type="entry name" value="PurS"/>
</dbReference>
<reference evidence="13 14" key="1">
    <citation type="submission" date="2020-08" db="EMBL/GenBank/DDBJ databases">
        <title>Genomic Encyclopedia of Type Strains, Phase IV (KMG-IV): sequencing the most valuable type-strain genomes for metagenomic binning, comparative biology and taxonomic classification.</title>
        <authorList>
            <person name="Goeker M."/>
        </authorList>
    </citation>
    <scope>NUCLEOTIDE SEQUENCE [LARGE SCALE GENOMIC DNA]</scope>
    <source>
        <strain evidence="13 14">DSM 103725</strain>
    </source>
</reference>
<keyword evidence="6 8" id="KW-0067">ATP-binding</keyword>
<evidence type="ECO:0000256" key="3">
    <source>
        <dbReference type="ARBA" id="ARBA00022723"/>
    </source>
</evidence>
<feature type="binding site" evidence="8">
    <location>
        <position position="783"/>
    </location>
    <ligand>
        <name>ATP</name>
        <dbReference type="ChEBI" id="CHEBI:30616"/>
    </ligand>
</feature>
<feature type="domain" description="PurM-like N-terminal" evidence="10">
    <location>
        <begin position="315"/>
        <end position="440"/>
    </location>
</feature>
<protein>
    <recommendedName>
        <fullName evidence="8">Phosphoribosylformylglycinamidine synthase subunit PurL</fullName>
        <shortName evidence="8">FGAM synthase</shortName>
        <ecNumber evidence="8">6.3.5.3</ecNumber>
    </recommendedName>
    <alternativeName>
        <fullName evidence="8">Formylglycinamide ribonucleotide amidotransferase subunit II</fullName>
        <shortName evidence="8">FGAR amidotransferase II</shortName>
        <shortName evidence="8">FGAR-AT II</shortName>
    </alternativeName>
    <alternativeName>
        <fullName evidence="8">Glutamine amidotransferase PurL</fullName>
    </alternativeName>
    <alternativeName>
        <fullName evidence="8">Phosphoribosylformylglycinamidine synthase subunit II</fullName>
    </alternativeName>
</protein>
<dbReference type="SUPFAM" id="SSF82697">
    <property type="entry name" value="PurS-like"/>
    <property type="match status" value="1"/>
</dbReference>
<evidence type="ECO:0000259" key="11">
    <source>
        <dbReference type="Pfam" id="PF02769"/>
    </source>
</evidence>
<keyword evidence="7 8" id="KW-0460">Magnesium</keyword>
<comment type="similarity">
    <text evidence="8">Belongs to the FGAMS family.</text>
</comment>
<keyword evidence="3 8" id="KW-0479">Metal-binding</keyword>
<gene>
    <name evidence="8" type="primary">purL</name>
    <name evidence="13" type="ORF">HNQ40_000357</name>
</gene>
<dbReference type="PANTHER" id="PTHR43555">
    <property type="entry name" value="PHOSPHORIBOSYLFORMYLGLYCINAMIDINE SYNTHASE SUBUNIT PURL"/>
    <property type="match status" value="1"/>
</dbReference>
<dbReference type="CDD" id="cd02203">
    <property type="entry name" value="PurL_repeat1"/>
    <property type="match status" value="1"/>
</dbReference>
<proteinExistence type="inferred from homology"/>
<dbReference type="CDD" id="cd02204">
    <property type="entry name" value="PurL_repeat2"/>
    <property type="match status" value="1"/>
</dbReference>
<dbReference type="Gene3D" id="3.30.1330.10">
    <property type="entry name" value="PurM-like, N-terminal domain"/>
    <property type="match status" value="2"/>
</dbReference>
<dbReference type="GO" id="GO:0000287">
    <property type="term" value="F:magnesium ion binding"/>
    <property type="evidence" value="ECO:0007669"/>
    <property type="project" value="UniProtKB-UniRule"/>
</dbReference>
<feature type="binding site" evidence="8">
    <location>
        <position position="823"/>
    </location>
    <ligand>
        <name>substrate</name>
    </ligand>
</feature>
<keyword evidence="2 8" id="KW-0436">Ligase</keyword>
<feature type="binding site" evidence="8">
    <location>
        <position position="331"/>
    </location>
    <ligand>
        <name>ATP</name>
        <dbReference type="ChEBI" id="CHEBI:30616"/>
    </ligand>
</feature>
<dbReference type="Proteomes" id="UP000541810">
    <property type="component" value="Unassembled WGS sequence"/>
</dbReference>
<evidence type="ECO:0000256" key="5">
    <source>
        <dbReference type="ARBA" id="ARBA00022755"/>
    </source>
</evidence>
<comment type="function">
    <text evidence="8">Part of the phosphoribosylformylglycinamidine synthase complex involved in the purines biosynthetic pathway. Catalyzes the ATP-dependent conversion of formylglycinamide ribonucleotide (FGAR) and glutamine to yield formylglycinamidine ribonucleotide (FGAM) and glutamate. The FGAM synthase complex is composed of three subunits. PurQ produces an ammonia molecule by converting glutamine to glutamate. PurL transfers the ammonia molecule to FGAR to form FGAM in an ATP-dependent manner. PurS interacts with PurQ and PurL and is thought to assist in the transfer of the ammonia molecule from PurQ to PurL.</text>
</comment>
<dbReference type="SUPFAM" id="SSF55326">
    <property type="entry name" value="PurM N-terminal domain-like"/>
    <property type="match status" value="2"/>
</dbReference>